<feature type="region of interest" description="Disordered" evidence="1">
    <location>
        <begin position="1"/>
        <end position="78"/>
    </location>
</feature>
<evidence type="ECO:0000313" key="2">
    <source>
        <dbReference type="EMBL" id="ATW59089.1"/>
    </source>
</evidence>
<dbReference type="EMBL" id="MG198784">
    <property type="protein sequence ID" value="ATW59089.1"/>
    <property type="molecule type" value="Genomic_DNA"/>
</dbReference>
<dbReference type="Proteomes" id="UP000241392">
    <property type="component" value="Segment"/>
</dbReference>
<evidence type="ECO:0000256" key="1">
    <source>
        <dbReference type="SAM" id="MobiDB-lite"/>
    </source>
</evidence>
<dbReference type="OrthoDB" id="24135at10239"/>
<sequence>MTNPFLANNAAPTAPAQTAPAPQPQATPPAQAPVQTAPPQSAPPVAPGAAAIGGVPSAESSDPFASPTGGGDGSRIGDDVGQAILIRPTEYIPSMNTRQGVTDAVRADWIVLTGQNQGAVRNGSLIFQKVLKSELTRIMGTPKPMMVAVLGMGEARNGNNAPYLFAPADDPTKALAAQAASAHNWI</sequence>
<protein>
    <submittedName>
        <fullName evidence="2">Uncharacterized protein</fullName>
    </submittedName>
</protein>
<proteinExistence type="predicted"/>
<feature type="compositionally biased region" description="Low complexity" evidence="1">
    <location>
        <begin position="10"/>
        <end position="20"/>
    </location>
</feature>
<reference evidence="3" key="1">
    <citation type="submission" date="2017-10" db="EMBL/GenBank/DDBJ databases">
        <authorList>
            <person name="Banno H."/>
            <person name="Chua N.-H."/>
        </authorList>
    </citation>
    <scope>NUCLEOTIDE SEQUENCE [LARGE SCALE GENOMIC DNA]</scope>
</reference>
<accession>A0A2H4PAJ0</accession>
<keyword evidence="3" id="KW-1185">Reference proteome</keyword>
<feature type="compositionally biased region" description="Pro residues" evidence="1">
    <location>
        <begin position="21"/>
        <end position="31"/>
    </location>
</feature>
<organism evidence="2 3">
    <name type="scientific">Gordonia phage Gustav</name>
    <dbReference type="NCBI Taxonomy" id="2047872"/>
    <lineage>
        <taxon>Viruses</taxon>
        <taxon>Duplodnaviria</taxon>
        <taxon>Heunggongvirae</taxon>
        <taxon>Uroviricota</taxon>
        <taxon>Caudoviricetes</taxon>
        <taxon>Gustavvirus</taxon>
        <taxon>Gustavvirus gustav</taxon>
    </lineage>
</organism>
<feature type="compositionally biased region" description="Low complexity" evidence="1">
    <location>
        <begin position="47"/>
        <end position="58"/>
    </location>
</feature>
<gene>
    <name evidence="2" type="ORF">PHIRE_GUSTAV_29</name>
</gene>
<name>A0A2H4PAJ0_9CAUD</name>
<evidence type="ECO:0000313" key="3">
    <source>
        <dbReference type="Proteomes" id="UP000241392"/>
    </source>
</evidence>